<dbReference type="Proteomes" id="UP000664914">
    <property type="component" value="Chromosome"/>
</dbReference>
<gene>
    <name evidence="1" type="ORF">HRJ34_11750</name>
</gene>
<dbReference type="EMBL" id="CP059319">
    <property type="protein sequence ID" value="QTH24114.1"/>
    <property type="molecule type" value="Genomic_DNA"/>
</dbReference>
<accession>A0A975D7D2</accession>
<sequence length="80" mass="8729">MAGPRMTAHQLQALLVNRLLRAHGGDGRAWRRAIGPVRVYDVATHPHCNWAVMPSGSIRENAAIERLCDGVRAEHPIVAG</sequence>
<reference evidence="1" key="2">
    <citation type="submission" date="2021-04" db="EMBL/GenBank/DDBJ databases">
        <title>Isolation and genomic analysis of the ibuprofen-degrading bacterium Sphingomonas strain MPO218.</title>
        <authorList>
            <person name="Aulestia M."/>
            <person name="Flores A."/>
            <person name="Mangas E.L."/>
            <person name="Perez-Pulido A.J."/>
            <person name="Santero E."/>
            <person name="Camacho E.M."/>
        </authorList>
    </citation>
    <scope>NUCLEOTIDE SEQUENCE</scope>
    <source>
        <strain evidence="1">MPO218</strain>
    </source>
</reference>
<dbReference type="RefSeq" id="WP_016747163.1">
    <property type="nucleotide sequence ID" value="NZ_CP059319.1"/>
</dbReference>
<evidence type="ECO:0000313" key="2">
    <source>
        <dbReference type="Proteomes" id="UP000664914"/>
    </source>
</evidence>
<organism evidence="1 2">
    <name type="scientific">Rhizorhabdus wittichii</name>
    <dbReference type="NCBI Taxonomy" id="160791"/>
    <lineage>
        <taxon>Bacteria</taxon>
        <taxon>Pseudomonadati</taxon>
        <taxon>Pseudomonadota</taxon>
        <taxon>Alphaproteobacteria</taxon>
        <taxon>Sphingomonadales</taxon>
        <taxon>Sphingomonadaceae</taxon>
        <taxon>Rhizorhabdus</taxon>
    </lineage>
</organism>
<evidence type="ECO:0000313" key="1">
    <source>
        <dbReference type="EMBL" id="QTH24114.1"/>
    </source>
</evidence>
<protein>
    <submittedName>
        <fullName evidence="1">Uncharacterized protein</fullName>
    </submittedName>
</protein>
<name>A0A975D7D2_9SPHN</name>
<reference evidence="1" key="1">
    <citation type="submission" date="2020-07" db="EMBL/GenBank/DDBJ databases">
        <authorList>
            <person name="Camacho E."/>
        </authorList>
    </citation>
    <scope>NUCLEOTIDE SEQUENCE</scope>
    <source>
        <strain evidence="1">MPO218</strain>
    </source>
</reference>
<dbReference type="AlphaFoldDB" id="A0A975D7D2"/>
<proteinExistence type="predicted"/>